<dbReference type="InterPro" id="IPR050987">
    <property type="entry name" value="AtrR-like"/>
</dbReference>
<dbReference type="EMBL" id="WTXG01000016">
    <property type="protein sequence ID" value="KAI0301003.1"/>
    <property type="molecule type" value="Genomic_DNA"/>
</dbReference>
<evidence type="ECO:0000313" key="7">
    <source>
        <dbReference type="Proteomes" id="UP001203297"/>
    </source>
</evidence>
<accession>A0AAD4M5Z3</accession>
<reference evidence="6" key="1">
    <citation type="journal article" date="2022" name="New Phytol.">
        <title>Evolutionary transition to the ectomycorrhizal habit in the genomes of a hyperdiverse lineage of mushroom-forming fungi.</title>
        <authorList>
            <person name="Looney B."/>
            <person name="Miyauchi S."/>
            <person name="Morin E."/>
            <person name="Drula E."/>
            <person name="Courty P.E."/>
            <person name="Kohler A."/>
            <person name="Kuo A."/>
            <person name="LaButti K."/>
            <person name="Pangilinan J."/>
            <person name="Lipzen A."/>
            <person name="Riley R."/>
            <person name="Andreopoulos W."/>
            <person name="He G."/>
            <person name="Johnson J."/>
            <person name="Nolan M."/>
            <person name="Tritt A."/>
            <person name="Barry K.W."/>
            <person name="Grigoriev I.V."/>
            <person name="Nagy L.G."/>
            <person name="Hibbett D."/>
            <person name="Henrissat B."/>
            <person name="Matheny P.B."/>
            <person name="Labbe J."/>
            <person name="Martin F.M."/>
        </authorList>
    </citation>
    <scope>NUCLEOTIDE SEQUENCE</scope>
    <source>
        <strain evidence="6">BPL690</strain>
    </source>
</reference>
<protein>
    <recommendedName>
        <fullName evidence="5">Xylanolytic transcriptional activator regulatory domain-containing protein</fullName>
    </recommendedName>
</protein>
<keyword evidence="3" id="KW-0238">DNA-binding</keyword>
<evidence type="ECO:0000256" key="1">
    <source>
        <dbReference type="ARBA" id="ARBA00004123"/>
    </source>
</evidence>
<dbReference type="PANTHER" id="PTHR46910">
    <property type="entry name" value="TRANSCRIPTION FACTOR PDR1"/>
    <property type="match status" value="1"/>
</dbReference>
<dbReference type="PANTHER" id="PTHR46910:SF3">
    <property type="entry name" value="HALOTOLERANCE PROTEIN 9-RELATED"/>
    <property type="match status" value="1"/>
</dbReference>
<dbReference type="GO" id="GO:0008270">
    <property type="term" value="F:zinc ion binding"/>
    <property type="evidence" value="ECO:0007669"/>
    <property type="project" value="InterPro"/>
</dbReference>
<keyword evidence="7" id="KW-1185">Reference proteome</keyword>
<dbReference type="GO" id="GO:0005634">
    <property type="term" value="C:nucleus"/>
    <property type="evidence" value="ECO:0007669"/>
    <property type="project" value="UniProtKB-SubCell"/>
</dbReference>
<evidence type="ECO:0000256" key="2">
    <source>
        <dbReference type="ARBA" id="ARBA00022723"/>
    </source>
</evidence>
<dbReference type="Pfam" id="PF04082">
    <property type="entry name" value="Fungal_trans"/>
    <property type="match status" value="1"/>
</dbReference>
<dbReference type="InterPro" id="IPR007219">
    <property type="entry name" value="XnlR_reg_dom"/>
</dbReference>
<gene>
    <name evidence="6" type="ORF">B0F90DRAFT_1629126</name>
</gene>
<evidence type="ECO:0000256" key="3">
    <source>
        <dbReference type="ARBA" id="ARBA00023125"/>
    </source>
</evidence>
<dbReference type="GO" id="GO:0006351">
    <property type="term" value="P:DNA-templated transcription"/>
    <property type="evidence" value="ECO:0007669"/>
    <property type="project" value="InterPro"/>
</dbReference>
<keyword evidence="4" id="KW-0539">Nucleus</keyword>
<dbReference type="AlphaFoldDB" id="A0AAD4M5Z3"/>
<dbReference type="CDD" id="cd12148">
    <property type="entry name" value="fungal_TF_MHR"/>
    <property type="match status" value="1"/>
</dbReference>
<proteinExistence type="predicted"/>
<dbReference type="GO" id="GO:0003700">
    <property type="term" value="F:DNA-binding transcription factor activity"/>
    <property type="evidence" value="ECO:0007669"/>
    <property type="project" value="InterPro"/>
</dbReference>
<evidence type="ECO:0000259" key="5">
    <source>
        <dbReference type="Pfam" id="PF04082"/>
    </source>
</evidence>
<sequence>MQDIGAHSKQSYAKEGPSVENEHWKRVWWYLIGLDRMQCAILGRPCATKEEDFNAEYPLEVDDDCWENANPQLAFQQPPDKPSTVAAFNLWLQLTDFVASTMHSFVSWLSSGLLRHNGPASGLSAEEVLNRLNENLTEWAEKVPPHLRWSSEIEDVVLANQSATLYTTYNLVVILMQRAFLPSSVAVLSSPPLTARAVSVNAAKAIVRILVVVHKRSLSNIPLLLSGAEVAAAVLCVDWWIIRAREADRATRDGKLAPGATQTIKSHMQDVQSLLAALRWAAPRWETAQERL</sequence>
<evidence type="ECO:0000256" key="4">
    <source>
        <dbReference type="ARBA" id="ARBA00023242"/>
    </source>
</evidence>
<feature type="domain" description="Xylanolytic transcriptional activator regulatory" evidence="5">
    <location>
        <begin position="3"/>
        <end position="139"/>
    </location>
</feature>
<evidence type="ECO:0000313" key="6">
    <source>
        <dbReference type="EMBL" id="KAI0301003.1"/>
    </source>
</evidence>
<name>A0AAD4M5Z3_9AGAM</name>
<dbReference type="GO" id="GO:0003677">
    <property type="term" value="F:DNA binding"/>
    <property type="evidence" value="ECO:0007669"/>
    <property type="project" value="UniProtKB-KW"/>
</dbReference>
<comment type="subcellular location">
    <subcellularLocation>
        <location evidence="1">Nucleus</location>
    </subcellularLocation>
</comment>
<organism evidence="6 7">
    <name type="scientific">Multifurca ochricompacta</name>
    <dbReference type="NCBI Taxonomy" id="376703"/>
    <lineage>
        <taxon>Eukaryota</taxon>
        <taxon>Fungi</taxon>
        <taxon>Dikarya</taxon>
        <taxon>Basidiomycota</taxon>
        <taxon>Agaricomycotina</taxon>
        <taxon>Agaricomycetes</taxon>
        <taxon>Russulales</taxon>
        <taxon>Russulaceae</taxon>
        <taxon>Multifurca</taxon>
    </lineage>
</organism>
<keyword evidence="2" id="KW-0479">Metal-binding</keyword>
<comment type="caution">
    <text evidence="6">The sequence shown here is derived from an EMBL/GenBank/DDBJ whole genome shotgun (WGS) entry which is preliminary data.</text>
</comment>
<dbReference type="Proteomes" id="UP001203297">
    <property type="component" value="Unassembled WGS sequence"/>
</dbReference>